<protein>
    <recommendedName>
        <fullName evidence="4">Transposase MuDR plant domain-containing protein</fullName>
    </recommendedName>
</protein>
<feature type="region of interest" description="Disordered" evidence="1">
    <location>
        <begin position="65"/>
        <end position="87"/>
    </location>
</feature>
<evidence type="ECO:0000313" key="2">
    <source>
        <dbReference type="EMBL" id="PPR99202.1"/>
    </source>
</evidence>
<name>A0A2P5X790_GOSBA</name>
<dbReference type="AlphaFoldDB" id="A0A2P5X790"/>
<sequence length="274" mass="31230">MELKTHEQKFPGRLCTVLTSISTLDDQYGGGLQIHLVIIETDALGEDGSNNNDCSYHEGEDFSDPGLNDVLDDIDEEGQNDESDHAPLVENSSCGIVIRNDIRVHMSIDNSDTTHASEFPKYLDIISIDLMLEDPKSKELFVGQRIASKDECVNVIKRYSLKVSVDYKVPGFTHDLCWRYKNMLASYMHFCSLTHNQRKLDSKTICNCILTMVKDDPTIFISVFIAKCKNDFSTKFHPGMHCWLNRWPWISFMKIGMHRTMNFNGGLPQCESTF</sequence>
<reference evidence="2 3" key="1">
    <citation type="submission" date="2015-01" db="EMBL/GenBank/DDBJ databases">
        <title>Genome of allotetraploid Gossypium barbadense reveals genomic plasticity and fiber elongation in cotton evolution.</title>
        <authorList>
            <person name="Chen X."/>
            <person name="Liu X."/>
            <person name="Zhao B."/>
            <person name="Zheng H."/>
            <person name="Hu Y."/>
            <person name="Lu G."/>
            <person name="Yang C."/>
            <person name="Chen J."/>
            <person name="Shan C."/>
            <person name="Zhang L."/>
            <person name="Zhou Y."/>
            <person name="Wang L."/>
            <person name="Guo W."/>
            <person name="Bai Y."/>
            <person name="Ruan J."/>
            <person name="Shangguan X."/>
            <person name="Mao Y."/>
            <person name="Jiang J."/>
            <person name="Zhu Y."/>
            <person name="Lei J."/>
            <person name="Kang H."/>
            <person name="Chen S."/>
            <person name="He X."/>
            <person name="Wang R."/>
            <person name="Wang Y."/>
            <person name="Chen J."/>
            <person name="Wang L."/>
            <person name="Yu S."/>
            <person name="Wang B."/>
            <person name="Wei J."/>
            <person name="Song S."/>
            <person name="Lu X."/>
            <person name="Gao Z."/>
            <person name="Gu W."/>
            <person name="Deng X."/>
            <person name="Ma D."/>
            <person name="Wang S."/>
            <person name="Liang W."/>
            <person name="Fang L."/>
            <person name="Cai C."/>
            <person name="Zhu X."/>
            <person name="Zhou B."/>
            <person name="Zhang Y."/>
            <person name="Chen Z."/>
            <person name="Xu S."/>
            <person name="Zhu R."/>
            <person name="Wang S."/>
            <person name="Zhang T."/>
            <person name="Zhao G."/>
        </authorList>
    </citation>
    <scope>NUCLEOTIDE SEQUENCE [LARGE SCALE GENOMIC DNA]</scope>
    <source>
        <strain evidence="3">cv. Xinhai21</strain>
        <tissue evidence="2">Leaf</tissue>
    </source>
</reference>
<proteinExistence type="predicted"/>
<evidence type="ECO:0000313" key="3">
    <source>
        <dbReference type="Proteomes" id="UP000239757"/>
    </source>
</evidence>
<evidence type="ECO:0000256" key="1">
    <source>
        <dbReference type="SAM" id="MobiDB-lite"/>
    </source>
</evidence>
<gene>
    <name evidence="2" type="ORF">GOBAR_AA21464</name>
</gene>
<dbReference type="EMBL" id="KZ665527">
    <property type="protein sequence ID" value="PPR99202.1"/>
    <property type="molecule type" value="Genomic_DNA"/>
</dbReference>
<dbReference type="Proteomes" id="UP000239757">
    <property type="component" value="Unassembled WGS sequence"/>
</dbReference>
<accession>A0A2P5X790</accession>
<organism evidence="2 3">
    <name type="scientific">Gossypium barbadense</name>
    <name type="common">Sea Island cotton</name>
    <name type="synonym">Hibiscus barbadensis</name>
    <dbReference type="NCBI Taxonomy" id="3634"/>
    <lineage>
        <taxon>Eukaryota</taxon>
        <taxon>Viridiplantae</taxon>
        <taxon>Streptophyta</taxon>
        <taxon>Embryophyta</taxon>
        <taxon>Tracheophyta</taxon>
        <taxon>Spermatophyta</taxon>
        <taxon>Magnoliopsida</taxon>
        <taxon>eudicotyledons</taxon>
        <taxon>Gunneridae</taxon>
        <taxon>Pentapetalae</taxon>
        <taxon>rosids</taxon>
        <taxon>malvids</taxon>
        <taxon>Malvales</taxon>
        <taxon>Malvaceae</taxon>
        <taxon>Malvoideae</taxon>
        <taxon>Gossypium</taxon>
    </lineage>
</organism>
<feature type="compositionally biased region" description="Acidic residues" evidence="1">
    <location>
        <begin position="70"/>
        <end position="81"/>
    </location>
</feature>
<evidence type="ECO:0008006" key="4">
    <source>
        <dbReference type="Google" id="ProtNLM"/>
    </source>
</evidence>
<dbReference type="OrthoDB" id="1435097at2759"/>